<gene>
    <name evidence="1" type="ORF">APZ42_020689</name>
</gene>
<sequence>MQVGRGEIRGNAVTLAFLSSNVTKQLVWIEAVPPPVSQVCSPVRCSDGSPPAAGANIRNVNKTKPMLAFENAFFSADQWMRVYLDGQVAVQRTNTQRTNTAIHGPRGEGRDLNYKAAAAAKINKL</sequence>
<organism evidence="1 2">
    <name type="scientific">Daphnia magna</name>
    <dbReference type="NCBI Taxonomy" id="35525"/>
    <lineage>
        <taxon>Eukaryota</taxon>
        <taxon>Metazoa</taxon>
        <taxon>Ecdysozoa</taxon>
        <taxon>Arthropoda</taxon>
        <taxon>Crustacea</taxon>
        <taxon>Branchiopoda</taxon>
        <taxon>Diplostraca</taxon>
        <taxon>Cladocera</taxon>
        <taxon>Anomopoda</taxon>
        <taxon>Daphniidae</taxon>
        <taxon>Daphnia</taxon>
    </lineage>
</organism>
<reference evidence="1 2" key="1">
    <citation type="submission" date="2016-03" db="EMBL/GenBank/DDBJ databases">
        <title>EvidentialGene: Evidence-directed Construction of Genes on Genomes.</title>
        <authorList>
            <person name="Gilbert D.G."/>
            <person name="Choi J.-H."/>
            <person name="Mockaitis K."/>
            <person name="Colbourne J."/>
            <person name="Pfrender M."/>
        </authorList>
    </citation>
    <scope>NUCLEOTIDE SEQUENCE [LARGE SCALE GENOMIC DNA]</scope>
    <source>
        <strain evidence="1 2">Xinb3</strain>
        <tissue evidence="1">Complete organism</tissue>
    </source>
</reference>
<name>A0A0P5YRD4_9CRUS</name>
<evidence type="ECO:0000313" key="1">
    <source>
        <dbReference type="EMBL" id="KZS14049.1"/>
    </source>
</evidence>
<proteinExistence type="predicted"/>
<keyword evidence="2" id="KW-1185">Reference proteome</keyword>
<comment type="caution">
    <text evidence="1">The sequence shown here is derived from an EMBL/GenBank/DDBJ whole genome shotgun (WGS) entry which is preliminary data.</text>
</comment>
<dbReference type="EMBL" id="LRGB01001005">
    <property type="protein sequence ID" value="KZS14049.1"/>
    <property type="molecule type" value="Genomic_DNA"/>
</dbReference>
<protein>
    <submittedName>
        <fullName evidence="1">Uncharacterized protein</fullName>
    </submittedName>
</protein>
<dbReference type="Proteomes" id="UP000076858">
    <property type="component" value="Unassembled WGS sequence"/>
</dbReference>
<dbReference type="AlphaFoldDB" id="A0A0P5YRD4"/>
<accession>A0A0P5YRD4</accession>
<evidence type="ECO:0000313" key="2">
    <source>
        <dbReference type="Proteomes" id="UP000076858"/>
    </source>
</evidence>